<reference evidence="11 12" key="1">
    <citation type="journal article" date="2014" name="BMC Genomics">
        <title>The genome and occlusion bodies of marine Penaeus monodon nudivirus (PmNV, also known as MBV and PemoNPV) suggest that it should be assigned to a new nudivirus genus that is distinct from the terrestrial nudiviruses.</title>
        <authorList>
            <person name="Yang Y.T."/>
            <person name="Lee D.Y."/>
            <person name="Wang Y."/>
            <person name="Hu J.M."/>
            <person name="Li W.H."/>
            <person name="Leu J.H."/>
            <person name="Chang G.D."/>
            <person name="Ke H.M."/>
            <person name="Kang S.T."/>
            <person name="Lin S.S."/>
            <person name="Kou G.H."/>
            <person name="Lo C.F."/>
        </authorList>
    </citation>
    <scope>NUCLEOTIDE SEQUENCE [LARGE SCALE GENOMIC DNA]</scope>
    <source>
        <strain evidence="11">Indonesia</strain>
    </source>
</reference>
<keyword evidence="12" id="KW-1185">Reference proteome</keyword>
<dbReference type="EC" id="2.7.7.7" evidence="2"/>
<name>A0A076FCW3_9VIRU</name>
<dbReference type="SUPFAM" id="SSF56672">
    <property type="entry name" value="DNA/RNA polymerases"/>
    <property type="match status" value="1"/>
</dbReference>
<dbReference type="InterPro" id="IPR012337">
    <property type="entry name" value="RNaseH-like_sf"/>
</dbReference>
<dbReference type="InterPro" id="IPR043502">
    <property type="entry name" value="DNA/RNA_pol_sf"/>
</dbReference>
<dbReference type="PANTHER" id="PTHR10322:SF23">
    <property type="entry name" value="DNA POLYMERASE DELTA CATALYTIC SUBUNIT"/>
    <property type="match status" value="1"/>
</dbReference>
<accession>A0A076FCW3</accession>
<keyword evidence="7" id="KW-0238">DNA-binding</keyword>
<sequence length="1091" mass="127272">MSVRYVNSNWKEWLSQVPDTPKSNYLYITDWQVDGDDYFGVGINKMTRKLEKFKVANLSSGLYVWALNQQTLKELLVNFTISDITYVKQNTEYMNNHVTVLDDIMKSGRYQPKWKLFKLHTTSFNESKSLHYSISNSTGFLQHIAVLGQWNLSTFMMMEFHVKGMDYIYGKYINERLQYLENIESNFNLFTTVYDIETVSNYDHRIPTGNFFADHIMSVTFIKGTEIITLFNIPLTFDHQLDAAKSIIDKISAKDYYKMETRTTLVYNTEWDLLAKLFELFESIDEAYICLGYNSRNYDMPFLLTRAIYLGMPQVSKFYYVNGILSYGMNMIHVDLNQVLVKYFAQELSSFSLKNVAKALLEDDDTQKVDFNARNLRYIYQFMIESGHLNNGKYDNVLCRQPNPWSISLDIMAKYNEMDCLVVLALWDKLQYEHFITYASRVFFLPLVRLGLSKLNEYLSTNMIYEGLQQNTIFAHHTNSSLTMNSQMMYTLNIENISSDANKAFHGGFNERKNRGCYHEVHAMDARAYYPELISGMNLSHETASLLRIKDLKLIARGCTNFDESFKIMKFCTHKAINQNIKPPSTTCENIINAIASAAYVHCMVDNCPTIKFEDLDKYNDMDKVVVLHKTHRGILSKIIEQRNTLRNIAKSSKKEISSHIDACQTLLSEYKLKNRMGSNKYNDDEEEEISYSDDDDNNDDNEEEISYDDYDDDDEDDMIINKVYSIEDFKIPKDKHTEEAVYMVTKHIRLLEKKDFNKFEDAIKSLELYIEDLKLEFTRLNSHYRNMKLLNNSIYGLLGASYGTIKAKNLAAIVTMLGRHFIVEASRIGNMINANMIYSDTDSVFFSISNAIVKNSANRIISGVNRLNANVVLNDKVYKDMFVLGKKTYIATCNDMIFSRGINKNGPNLWKTMMDRFYVQFIKNRESLNFSGVYDILFDMYMDTYKLLYDNRNAILRLVSIRTRESYKMNTVVTKLIDRISLEKPDYKFDSKVYCFYRIFGDISNTHLALDIEMDDTPIEEINLYKFYSNIVSTYYLIFAYAIEQTNQEKLGYVIKYPMQEFNKANKYSFIKALAAIKEMPTRDNDKQPT</sequence>
<comment type="similarity">
    <text evidence="1">Belongs to the DNA polymerase type-B family.</text>
</comment>
<dbReference type="InterPro" id="IPR006172">
    <property type="entry name" value="DNA-dir_DNA_pol_B"/>
</dbReference>
<evidence type="ECO:0000256" key="4">
    <source>
        <dbReference type="ARBA" id="ARBA00022695"/>
    </source>
</evidence>
<dbReference type="InterPro" id="IPR050240">
    <property type="entry name" value="DNA_pol_type-B"/>
</dbReference>
<evidence type="ECO:0000256" key="7">
    <source>
        <dbReference type="ARBA" id="ARBA00023125"/>
    </source>
</evidence>
<dbReference type="GO" id="GO:0003677">
    <property type="term" value="F:DNA binding"/>
    <property type="evidence" value="ECO:0007669"/>
    <property type="project" value="UniProtKB-KW"/>
</dbReference>
<comment type="catalytic activity">
    <reaction evidence="8">
        <text>DNA(n) + a 2'-deoxyribonucleoside 5'-triphosphate = DNA(n+1) + diphosphate</text>
        <dbReference type="Rhea" id="RHEA:22508"/>
        <dbReference type="Rhea" id="RHEA-COMP:17339"/>
        <dbReference type="Rhea" id="RHEA-COMP:17340"/>
        <dbReference type="ChEBI" id="CHEBI:33019"/>
        <dbReference type="ChEBI" id="CHEBI:61560"/>
        <dbReference type="ChEBI" id="CHEBI:173112"/>
        <dbReference type="EC" id="2.7.7.7"/>
    </reaction>
</comment>
<dbReference type="GO" id="GO:0006261">
    <property type="term" value="P:DNA-templated DNA replication"/>
    <property type="evidence" value="ECO:0007669"/>
    <property type="project" value="TreeGrafter"/>
</dbReference>
<evidence type="ECO:0000313" key="11">
    <source>
        <dbReference type="EMBL" id="AII15793.1"/>
    </source>
</evidence>
<keyword evidence="5" id="KW-0239">DNA-directed DNA polymerase</keyword>
<keyword evidence="4" id="KW-0548">Nucleotidyltransferase</keyword>
<evidence type="ECO:0000256" key="6">
    <source>
        <dbReference type="ARBA" id="ARBA00023109"/>
    </source>
</evidence>
<dbReference type="SMART" id="SM00486">
    <property type="entry name" value="POLBc"/>
    <property type="match status" value="1"/>
</dbReference>
<dbReference type="GeneID" id="20098311"/>
<dbReference type="Proteomes" id="UP000203413">
    <property type="component" value="Segment"/>
</dbReference>
<dbReference type="OrthoDB" id="9861at10239"/>
<evidence type="ECO:0000256" key="3">
    <source>
        <dbReference type="ARBA" id="ARBA00022679"/>
    </source>
</evidence>
<feature type="compositionally biased region" description="Acidic residues" evidence="9">
    <location>
        <begin position="684"/>
        <end position="715"/>
    </location>
</feature>
<dbReference type="KEGG" id="vg:20098311"/>
<organism evidence="11 12">
    <name type="scientific">Penaeus monodon nudivirus</name>
    <dbReference type="NCBI Taxonomy" id="1529056"/>
    <lineage>
        <taxon>Viruses</taxon>
        <taxon>Viruses incertae sedis</taxon>
        <taxon>Naldaviricetes</taxon>
        <taxon>Lefavirales</taxon>
        <taxon>Nudiviridae</taxon>
        <taxon>Gammanudivirus</taxon>
        <taxon>Gammanudivirus pemonodonis</taxon>
    </lineage>
</organism>
<evidence type="ECO:0000256" key="5">
    <source>
        <dbReference type="ARBA" id="ARBA00022932"/>
    </source>
</evidence>
<dbReference type="InterPro" id="IPR036397">
    <property type="entry name" value="RNaseH_sf"/>
</dbReference>
<feature type="region of interest" description="Disordered" evidence="9">
    <location>
        <begin position="678"/>
        <end position="715"/>
    </location>
</feature>
<dbReference type="GO" id="GO:0039693">
    <property type="term" value="P:viral DNA genome replication"/>
    <property type="evidence" value="ECO:0007669"/>
    <property type="project" value="UniProtKB-KW"/>
</dbReference>
<dbReference type="RefSeq" id="YP_009051843.1">
    <property type="nucleotide sequence ID" value="NC_024692.1"/>
</dbReference>
<dbReference type="InterPro" id="IPR023211">
    <property type="entry name" value="DNA_pol_palm_dom_sf"/>
</dbReference>
<dbReference type="GO" id="GO:0000166">
    <property type="term" value="F:nucleotide binding"/>
    <property type="evidence" value="ECO:0007669"/>
    <property type="project" value="InterPro"/>
</dbReference>
<evidence type="ECO:0000256" key="1">
    <source>
        <dbReference type="ARBA" id="ARBA00005755"/>
    </source>
</evidence>
<feature type="domain" description="DNA-directed DNA polymerase family B multifunctional" evidence="10">
    <location>
        <begin position="780"/>
        <end position="896"/>
    </location>
</feature>
<dbReference type="Gene3D" id="3.90.1600.10">
    <property type="entry name" value="Palm domain of DNA polymerase"/>
    <property type="match status" value="2"/>
</dbReference>
<dbReference type="GO" id="GO:0003887">
    <property type="term" value="F:DNA-directed DNA polymerase activity"/>
    <property type="evidence" value="ECO:0007669"/>
    <property type="project" value="UniProtKB-KW"/>
</dbReference>
<gene>
    <name evidence="11" type="ORF">PmNV_005</name>
</gene>
<keyword evidence="3" id="KW-0808">Transferase</keyword>
<keyword evidence="6" id="KW-0235">DNA replication</keyword>
<dbReference type="PANTHER" id="PTHR10322">
    <property type="entry name" value="DNA POLYMERASE CATALYTIC SUBUNIT"/>
    <property type="match status" value="1"/>
</dbReference>
<proteinExistence type="inferred from homology"/>
<dbReference type="Pfam" id="PF00136">
    <property type="entry name" value="DNA_pol_B"/>
    <property type="match status" value="1"/>
</dbReference>
<evidence type="ECO:0000313" key="12">
    <source>
        <dbReference type="Proteomes" id="UP000203413"/>
    </source>
</evidence>
<evidence type="ECO:0000259" key="10">
    <source>
        <dbReference type="Pfam" id="PF00136"/>
    </source>
</evidence>
<dbReference type="EMBL" id="KJ184318">
    <property type="protein sequence ID" value="AII15793.1"/>
    <property type="molecule type" value="Genomic_DNA"/>
</dbReference>
<dbReference type="SUPFAM" id="SSF53098">
    <property type="entry name" value="Ribonuclease H-like"/>
    <property type="match status" value="1"/>
</dbReference>
<keyword evidence="6" id="KW-1194">Viral DNA replication</keyword>
<protein>
    <recommendedName>
        <fullName evidence="2">DNA-directed DNA polymerase</fullName>
        <ecNumber evidence="2">2.7.7.7</ecNumber>
    </recommendedName>
</protein>
<evidence type="ECO:0000256" key="8">
    <source>
        <dbReference type="ARBA" id="ARBA00049244"/>
    </source>
</evidence>
<dbReference type="InterPro" id="IPR006134">
    <property type="entry name" value="DNA-dir_DNA_pol_B_multi_dom"/>
</dbReference>
<evidence type="ECO:0000256" key="9">
    <source>
        <dbReference type="SAM" id="MobiDB-lite"/>
    </source>
</evidence>
<evidence type="ECO:0000256" key="2">
    <source>
        <dbReference type="ARBA" id="ARBA00012417"/>
    </source>
</evidence>
<dbReference type="Gene3D" id="3.30.420.10">
    <property type="entry name" value="Ribonuclease H-like superfamily/Ribonuclease H"/>
    <property type="match status" value="1"/>
</dbReference>